<name>A0A4Z2IQP6_9TELE</name>
<gene>
    <name evidence="2" type="ORF">EYF80_009560</name>
</gene>
<accession>A0A4Z2IQP6</accession>
<organism evidence="2 3">
    <name type="scientific">Liparis tanakae</name>
    <name type="common">Tanaka's snailfish</name>
    <dbReference type="NCBI Taxonomy" id="230148"/>
    <lineage>
        <taxon>Eukaryota</taxon>
        <taxon>Metazoa</taxon>
        <taxon>Chordata</taxon>
        <taxon>Craniata</taxon>
        <taxon>Vertebrata</taxon>
        <taxon>Euteleostomi</taxon>
        <taxon>Actinopterygii</taxon>
        <taxon>Neopterygii</taxon>
        <taxon>Teleostei</taxon>
        <taxon>Neoteleostei</taxon>
        <taxon>Acanthomorphata</taxon>
        <taxon>Eupercaria</taxon>
        <taxon>Perciformes</taxon>
        <taxon>Cottioidei</taxon>
        <taxon>Cottales</taxon>
        <taxon>Liparidae</taxon>
        <taxon>Liparis</taxon>
    </lineage>
</organism>
<protein>
    <submittedName>
        <fullName evidence="2">Uncharacterized protein</fullName>
    </submittedName>
</protein>
<comment type="caution">
    <text evidence="2">The sequence shown here is derived from an EMBL/GenBank/DDBJ whole genome shotgun (WGS) entry which is preliminary data.</text>
</comment>
<feature type="compositionally biased region" description="Basic residues" evidence="1">
    <location>
        <begin position="48"/>
        <end position="60"/>
    </location>
</feature>
<dbReference type="EMBL" id="SRLO01000056">
    <property type="protein sequence ID" value="TNN80235.1"/>
    <property type="molecule type" value="Genomic_DNA"/>
</dbReference>
<proteinExistence type="predicted"/>
<feature type="region of interest" description="Disordered" evidence="1">
    <location>
        <begin position="22"/>
        <end position="74"/>
    </location>
</feature>
<feature type="region of interest" description="Disordered" evidence="1">
    <location>
        <begin position="188"/>
        <end position="214"/>
    </location>
</feature>
<feature type="compositionally biased region" description="Basic and acidic residues" evidence="1">
    <location>
        <begin position="95"/>
        <end position="109"/>
    </location>
</feature>
<sequence length="299" mass="33181">MLNPGLQLHVHRVQRAVRCSLGVSSSRPRPQAAPPVPARLFDVNTPPRARRVAARRRRGGSQRAPQWDGGEGAAKWRNAAVVTWKDADCEARRSESRCSAEDQHVDRGADSPPPGCGALRPGCACALRSTPHLLNPNEEAGDLGEEQGDVEARVGLLRLRTRRGERNFQETSQITRGSSLGCMGHRVCSEDKSERGGEKERRRGKRAGEEEERRRLEVRELITCPSGVSQRRRAARGARRAVRGARRVRSCGDEKGAAERMETSHCARCGHRLREFPVPLEIHKKRDRQTAEGEAVRVA</sequence>
<evidence type="ECO:0000313" key="2">
    <source>
        <dbReference type="EMBL" id="TNN80235.1"/>
    </source>
</evidence>
<dbReference type="AlphaFoldDB" id="A0A4Z2IQP6"/>
<dbReference type="Proteomes" id="UP000314294">
    <property type="component" value="Unassembled WGS sequence"/>
</dbReference>
<reference evidence="2 3" key="1">
    <citation type="submission" date="2019-03" db="EMBL/GenBank/DDBJ databases">
        <title>First draft genome of Liparis tanakae, snailfish: a comprehensive survey of snailfish specific genes.</title>
        <authorList>
            <person name="Kim W."/>
            <person name="Song I."/>
            <person name="Jeong J.-H."/>
            <person name="Kim D."/>
            <person name="Kim S."/>
            <person name="Ryu S."/>
            <person name="Song J.Y."/>
            <person name="Lee S.K."/>
        </authorList>
    </citation>
    <scope>NUCLEOTIDE SEQUENCE [LARGE SCALE GENOMIC DNA]</scope>
    <source>
        <tissue evidence="2">Muscle</tissue>
    </source>
</reference>
<keyword evidence="3" id="KW-1185">Reference proteome</keyword>
<evidence type="ECO:0000313" key="3">
    <source>
        <dbReference type="Proteomes" id="UP000314294"/>
    </source>
</evidence>
<feature type="region of interest" description="Disordered" evidence="1">
    <location>
        <begin position="95"/>
        <end position="115"/>
    </location>
</feature>
<evidence type="ECO:0000256" key="1">
    <source>
        <dbReference type="SAM" id="MobiDB-lite"/>
    </source>
</evidence>